<protein>
    <submittedName>
        <fullName evidence="1">Uncharacterized protein</fullName>
    </submittedName>
</protein>
<evidence type="ECO:0000313" key="1">
    <source>
        <dbReference type="EMBL" id="GFQ87079.1"/>
    </source>
</evidence>
<name>A0A8X6KVW5_TRICU</name>
<accession>A0A8X6KVW5</accession>
<evidence type="ECO:0000313" key="2">
    <source>
        <dbReference type="Proteomes" id="UP000887116"/>
    </source>
</evidence>
<dbReference type="EMBL" id="BMAO01003322">
    <property type="protein sequence ID" value="GFQ87079.1"/>
    <property type="molecule type" value="Genomic_DNA"/>
</dbReference>
<sequence length="85" mass="9702">MLLSLRKVEPFVEDCAGKENIKDMNKNDHEYLLMFHNVKKSKGIKLQGQVDELRESLLGRKACQVTSEGLSFNEKKLTTSFPYPG</sequence>
<comment type="caution">
    <text evidence="1">The sequence shown here is derived from an EMBL/GenBank/DDBJ whole genome shotgun (WGS) entry which is preliminary data.</text>
</comment>
<dbReference type="AlphaFoldDB" id="A0A8X6KVW5"/>
<reference evidence="1" key="1">
    <citation type="submission" date="2020-07" db="EMBL/GenBank/DDBJ databases">
        <title>Multicomponent nature underlies the extraordinary mechanical properties of spider dragline silk.</title>
        <authorList>
            <person name="Kono N."/>
            <person name="Nakamura H."/>
            <person name="Mori M."/>
            <person name="Yoshida Y."/>
            <person name="Ohtoshi R."/>
            <person name="Malay A.D."/>
            <person name="Moran D.A.P."/>
            <person name="Tomita M."/>
            <person name="Numata K."/>
            <person name="Arakawa K."/>
        </authorList>
    </citation>
    <scope>NUCLEOTIDE SEQUENCE</scope>
</reference>
<gene>
    <name evidence="1" type="ORF">TNCT_713321</name>
</gene>
<dbReference type="Proteomes" id="UP000887116">
    <property type="component" value="Unassembled WGS sequence"/>
</dbReference>
<organism evidence="1 2">
    <name type="scientific">Trichonephila clavata</name>
    <name type="common">Joro spider</name>
    <name type="synonym">Nephila clavata</name>
    <dbReference type="NCBI Taxonomy" id="2740835"/>
    <lineage>
        <taxon>Eukaryota</taxon>
        <taxon>Metazoa</taxon>
        <taxon>Ecdysozoa</taxon>
        <taxon>Arthropoda</taxon>
        <taxon>Chelicerata</taxon>
        <taxon>Arachnida</taxon>
        <taxon>Araneae</taxon>
        <taxon>Araneomorphae</taxon>
        <taxon>Entelegynae</taxon>
        <taxon>Araneoidea</taxon>
        <taxon>Nephilidae</taxon>
        <taxon>Trichonephila</taxon>
    </lineage>
</organism>
<keyword evidence="2" id="KW-1185">Reference proteome</keyword>
<proteinExistence type="predicted"/>